<dbReference type="Gene3D" id="3.40.50.1820">
    <property type="entry name" value="alpha/beta hydrolase"/>
    <property type="match status" value="1"/>
</dbReference>
<dbReference type="Proteomes" id="UP000602653">
    <property type="component" value="Chromosome"/>
</dbReference>
<sequence>MTTVVFLHAPGESFDSWLEVADHLPPAWALAAPHLTQCASREAIGELIDRDAHKVSDEPVVLVARGLAVRVAQDFYRTFTHRVESVIAIDAEYRPSLRQLFSLRSEPYFQAVRTITADISIDMTVLSPHEVQYPAQTAAAVYRAIAEK</sequence>
<dbReference type="EMBL" id="CP070228">
    <property type="protein sequence ID" value="QRV01994.1"/>
    <property type="molecule type" value="Genomic_DNA"/>
</dbReference>
<proteinExistence type="predicted"/>
<gene>
    <name evidence="1" type="ORF">JTE88_07920</name>
</gene>
<dbReference type="SUPFAM" id="SSF53474">
    <property type="entry name" value="alpha/beta-Hydrolases"/>
    <property type="match status" value="1"/>
</dbReference>
<organism evidence="1 2">
    <name type="scientific">Arcanobacterium phocisimile</name>
    <dbReference type="NCBI Taxonomy" id="1302235"/>
    <lineage>
        <taxon>Bacteria</taxon>
        <taxon>Bacillati</taxon>
        <taxon>Actinomycetota</taxon>
        <taxon>Actinomycetes</taxon>
        <taxon>Actinomycetales</taxon>
        <taxon>Actinomycetaceae</taxon>
        <taxon>Arcanobacterium</taxon>
    </lineage>
</organism>
<accession>A0ABX7IHQ8</accession>
<dbReference type="InterPro" id="IPR029058">
    <property type="entry name" value="AB_hydrolase_fold"/>
</dbReference>
<name>A0ABX7IHQ8_9ACTO</name>
<protein>
    <recommendedName>
        <fullName evidence="3">Shikimate kinase</fullName>
    </recommendedName>
</protein>
<reference evidence="1 2" key="1">
    <citation type="submission" date="2021-02" db="EMBL/GenBank/DDBJ databases">
        <title>Complete Genome Sequence of Arcanobacterium phocisimile strain DSM 26142T from a harbour seal.</title>
        <authorList>
            <person name="Borowiak M."/>
            <person name="Alssahen M."/>
            <person name="Malorny B."/>
            <person name="Laemmler C."/>
            <person name="Siebert U."/>
            <person name="Ploetz M."/>
            <person name="Abdulmawjood A."/>
        </authorList>
    </citation>
    <scope>NUCLEOTIDE SEQUENCE [LARGE SCALE GENOMIC DNA]</scope>
    <source>
        <strain evidence="1 2">DSM 26142</strain>
    </source>
</reference>
<evidence type="ECO:0008006" key="3">
    <source>
        <dbReference type="Google" id="ProtNLM"/>
    </source>
</evidence>
<dbReference type="RefSeq" id="WP_204424164.1">
    <property type="nucleotide sequence ID" value="NZ_CP070228.1"/>
</dbReference>
<evidence type="ECO:0000313" key="2">
    <source>
        <dbReference type="Proteomes" id="UP000602653"/>
    </source>
</evidence>
<keyword evidence="2" id="KW-1185">Reference proteome</keyword>
<evidence type="ECO:0000313" key="1">
    <source>
        <dbReference type="EMBL" id="QRV01994.1"/>
    </source>
</evidence>